<name>A0A917MVX1_9BACT</name>
<accession>A0A917MVX1</accession>
<organism evidence="3 4">
    <name type="scientific">Filimonas zeae</name>
    <dbReference type="NCBI Taxonomy" id="1737353"/>
    <lineage>
        <taxon>Bacteria</taxon>
        <taxon>Pseudomonadati</taxon>
        <taxon>Bacteroidota</taxon>
        <taxon>Chitinophagia</taxon>
        <taxon>Chitinophagales</taxon>
        <taxon>Chitinophagaceae</taxon>
        <taxon>Filimonas</taxon>
    </lineage>
</organism>
<keyword evidence="2" id="KW-0472">Membrane</keyword>
<feature type="compositionally biased region" description="Basic and acidic residues" evidence="1">
    <location>
        <begin position="134"/>
        <end position="149"/>
    </location>
</feature>
<proteinExistence type="predicted"/>
<dbReference type="EMBL" id="BMIB01000002">
    <property type="protein sequence ID" value="GGH67486.1"/>
    <property type="molecule type" value="Genomic_DNA"/>
</dbReference>
<feature type="transmembrane region" description="Helical" evidence="2">
    <location>
        <begin position="46"/>
        <end position="67"/>
    </location>
</feature>
<keyword evidence="2" id="KW-1133">Transmembrane helix</keyword>
<reference evidence="3" key="1">
    <citation type="journal article" date="2014" name="Int. J. Syst. Evol. Microbiol.">
        <title>Complete genome sequence of Corynebacterium casei LMG S-19264T (=DSM 44701T), isolated from a smear-ripened cheese.</title>
        <authorList>
            <consortium name="US DOE Joint Genome Institute (JGI-PGF)"/>
            <person name="Walter F."/>
            <person name="Albersmeier A."/>
            <person name="Kalinowski J."/>
            <person name="Ruckert C."/>
        </authorList>
    </citation>
    <scope>NUCLEOTIDE SEQUENCE</scope>
    <source>
        <strain evidence="3">CGMCC 1.15290</strain>
    </source>
</reference>
<evidence type="ECO:0000256" key="1">
    <source>
        <dbReference type="SAM" id="MobiDB-lite"/>
    </source>
</evidence>
<keyword evidence="2" id="KW-0812">Transmembrane</keyword>
<evidence type="ECO:0000313" key="3">
    <source>
        <dbReference type="EMBL" id="GGH67486.1"/>
    </source>
</evidence>
<sequence>MDRFKQYLQEHVDDLDTDRPRDKVWQHIQQQAQASPKSKATIQPIFLRRAAAACITGLLALAAWWLLPSRPTNPSGSFTAETHLPAEKQDSSSANKEAGAATKFGQPEQLTAPAKKQQPQMAITKSQEIIAQGTDKEKTNNVPDSEPKEFYEPSPLQHMEAGFIHIINTQLKQIRATPLYAENADYFSAFKKQFYQLNEDEKAWKKRVNKGQITEEQLDELINIYEQKLKVLRLLQAEIIKTNKHYRQNGTAAPASKSYMDI</sequence>
<protein>
    <submittedName>
        <fullName evidence="3">Uncharacterized protein</fullName>
    </submittedName>
</protein>
<gene>
    <name evidence="3" type="ORF">GCM10011379_22820</name>
</gene>
<feature type="compositionally biased region" description="Polar residues" evidence="1">
    <location>
        <begin position="117"/>
        <end position="129"/>
    </location>
</feature>
<dbReference type="AlphaFoldDB" id="A0A917MVX1"/>
<feature type="region of interest" description="Disordered" evidence="1">
    <location>
        <begin position="76"/>
        <end position="149"/>
    </location>
</feature>
<evidence type="ECO:0000256" key="2">
    <source>
        <dbReference type="SAM" id="Phobius"/>
    </source>
</evidence>
<reference evidence="3" key="2">
    <citation type="submission" date="2020-09" db="EMBL/GenBank/DDBJ databases">
        <authorList>
            <person name="Sun Q."/>
            <person name="Zhou Y."/>
        </authorList>
    </citation>
    <scope>NUCLEOTIDE SEQUENCE</scope>
    <source>
        <strain evidence="3">CGMCC 1.15290</strain>
    </source>
</reference>
<keyword evidence="4" id="KW-1185">Reference proteome</keyword>
<dbReference type="RefSeq" id="WP_188952150.1">
    <property type="nucleotide sequence ID" value="NZ_BMIB01000002.1"/>
</dbReference>
<comment type="caution">
    <text evidence="3">The sequence shown here is derived from an EMBL/GenBank/DDBJ whole genome shotgun (WGS) entry which is preliminary data.</text>
</comment>
<evidence type="ECO:0000313" key="4">
    <source>
        <dbReference type="Proteomes" id="UP000627292"/>
    </source>
</evidence>
<dbReference type="Proteomes" id="UP000627292">
    <property type="component" value="Unassembled WGS sequence"/>
</dbReference>